<keyword evidence="3" id="KW-1185">Reference proteome</keyword>
<proteinExistence type="predicted"/>
<gene>
    <name evidence="2" type="ORF">WMY93_019748</name>
</gene>
<evidence type="ECO:0000256" key="1">
    <source>
        <dbReference type="SAM" id="MobiDB-lite"/>
    </source>
</evidence>
<feature type="region of interest" description="Disordered" evidence="1">
    <location>
        <begin position="1"/>
        <end position="24"/>
    </location>
</feature>
<dbReference type="Proteomes" id="UP001460270">
    <property type="component" value="Unassembled WGS sequence"/>
</dbReference>
<reference evidence="3" key="1">
    <citation type="submission" date="2024-04" db="EMBL/GenBank/DDBJ databases">
        <title>Salinicola lusitanus LLJ914,a marine bacterium isolated from the Okinawa Trough.</title>
        <authorList>
            <person name="Li J."/>
        </authorList>
    </citation>
    <scope>NUCLEOTIDE SEQUENCE [LARGE SCALE GENOMIC DNA]</scope>
</reference>
<dbReference type="EMBL" id="JBBPFD010000014">
    <property type="protein sequence ID" value="KAK7898895.1"/>
    <property type="molecule type" value="Genomic_DNA"/>
</dbReference>
<evidence type="ECO:0000313" key="3">
    <source>
        <dbReference type="Proteomes" id="UP001460270"/>
    </source>
</evidence>
<dbReference type="AlphaFoldDB" id="A0AAW0NK43"/>
<sequence>MASVATGQRGTSRASRNLEDTNYSRSGGLHVRLYSSQKPLCCRKVLSKSTLGMGPRTFSWSNLCYFWDFPFKRHLFTPGE</sequence>
<evidence type="ECO:0000313" key="2">
    <source>
        <dbReference type="EMBL" id="KAK7898895.1"/>
    </source>
</evidence>
<name>A0AAW0NK43_9GOBI</name>
<comment type="caution">
    <text evidence="2">The sequence shown here is derived from an EMBL/GenBank/DDBJ whole genome shotgun (WGS) entry which is preliminary data.</text>
</comment>
<accession>A0AAW0NK43</accession>
<organism evidence="2 3">
    <name type="scientific">Mugilogobius chulae</name>
    <name type="common">yellowstripe goby</name>
    <dbReference type="NCBI Taxonomy" id="88201"/>
    <lineage>
        <taxon>Eukaryota</taxon>
        <taxon>Metazoa</taxon>
        <taxon>Chordata</taxon>
        <taxon>Craniata</taxon>
        <taxon>Vertebrata</taxon>
        <taxon>Euteleostomi</taxon>
        <taxon>Actinopterygii</taxon>
        <taxon>Neopterygii</taxon>
        <taxon>Teleostei</taxon>
        <taxon>Neoteleostei</taxon>
        <taxon>Acanthomorphata</taxon>
        <taxon>Gobiaria</taxon>
        <taxon>Gobiiformes</taxon>
        <taxon>Gobioidei</taxon>
        <taxon>Gobiidae</taxon>
        <taxon>Gobionellinae</taxon>
        <taxon>Mugilogobius</taxon>
    </lineage>
</organism>
<protein>
    <submittedName>
        <fullName evidence="2">Uncharacterized protein</fullName>
    </submittedName>
</protein>